<keyword evidence="2" id="KW-1185">Reference proteome</keyword>
<accession>A0A4Z2JAV1</accession>
<organism evidence="1 2">
    <name type="scientific">Liparis tanakae</name>
    <name type="common">Tanaka's snailfish</name>
    <dbReference type="NCBI Taxonomy" id="230148"/>
    <lineage>
        <taxon>Eukaryota</taxon>
        <taxon>Metazoa</taxon>
        <taxon>Chordata</taxon>
        <taxon>Craniata</taxon>
        <taxon>Vertebrata</taxon>
        <taxon>Euteleostomi</taxon>
        <taxon>Actinopterygii</taxon>
        <taxon>Neopterygii</taxon>
        <taxon>Teleostei</taxon>
        <taxon>Neoteleostei</taxon>
        <taxon>Acanthomorphata</taxon>
        <taxon>Eupercaria</taxon>
        <taxon>Perciformes</taxon>
        <taxon>Cottioidei</taxon>
        <taxon>Cottales</taxon>
        <taxon>Liparidae</taxon>
        <taxon>Liparis</taxon>
    </lineage>
</organism>
<reference evidence="1 2" key="1">
    <citation type="submission" date="2019-03" db="EMBL/GenBank/DDBJ databases">
        <title>First draft genome of Liparis tanakae, snailfish: a comprehensive survey of snailfish specific genes.</title>
        <authorList>
            <person name="Kim W."/>
            <person name="Song I."/>
            <person name="Jeong J.-H."/>
            <person name="Kim D."/>
            <person name="Kim S."/>
            <person name="Ryu S."/>
            <person name="Song J.Y."/>
            <person name="Lee S.K."/>
        </authorList>
    </citation>
    <scope>NUCLEOTIDE SEQUENCE [LARGE SCALE GENOMIC DNA]</scope>
    <source>
        <tissue evidence="1">Muscle</tissue>
    </source>
</reference>
<dbReference type="AlphaFoldDB" id="A0A4Z2JAV1"/>
<dbReference type="Proteomes" id="UP000314294">
    <property type="component" value="Unassembled WGS sequence"/>
</dbReference>
<evidence type="ECO:0000313" key="2">
    <source>
        <dbReference type="Proteomes" id="UP000314294"/>
    </source>
</evidence>
<sequence length="211" mass="23081">MAVSAVIPLPSGCMAAGVIGMQLTADKSGADVMKPPPHNINLPCAWPPAELHIFLPRRSTHSLLVLHDVIPPVLLGEVRRQHVKAPSKLGEHHVIGVACKSFIWMHKDFFLMAATPVVKVFLMLVARRKDSWETPSRPAMDPDSTVAPAARLPQQAPGLIRAHRPYLSNKHEHNPVSSDDEISPRVLWMTMSSREIDLHTEAASSVGMADA</sequence>
<evidence type="ECO:0000313" key="1">
    <source>
        <dbReference type="EMBL" id="TNN86788.1"/>
    </source>
</evidence>
<name>A0A4Z2JAV1_9TELE</name>
<dbReference type="EMBL" id="SRLO01000013">
    <property type="protein sequence ID" value="TNN86788.1"/>
    <property type="molecule type" value="Genomic_DNA"/>
</dbReference>
<proteinExistence type="predicted"/>
<comment type="caution">
    <text evidence="1">The sequence shown here is derived from an EMBL/GenBank/DDBJ whole genome shotgun (WGS) entry which is preliminary data.</text>
</comment>
<protein>
    <submittedName>
        <fullName evidence="1">Uncharacterized protein</fullName>
    </submittedName>
</protein>
<gene>
    <name evidence="1" type="ORF">EYF80_002971</name>
</gene>